<dbReference type="GO" id="GO:0005737">
    <property type="term" value="C:cytoplasm"/>
    <property type="evidence" value="ECO:0007669"/>
    <property type="project" value="TreeGrafter"/>
</dbReference>
<keyword evidence="2" id="KW-0677">Repeat</keyword>
<dbReference type="InterPro" id="IPR001611">
    <property type="entry name" value="Leu-rich_rpt"/>
</dbReference>
<dbReference type="InterPro" id="IPR050216">
    <property type="entry name" value="LRR_domain-containing"/>
</dbReference>
<name>A0A2V3IN36_9FLOR</name>
<evidence type="ECO:0000256" key="3">
    <source>
        <dbReference type="SAM" id="MobiDB-lite"/>
    </source>
</evidence>
<dbReference type="PANTHER" id="PTHR48051">
    <property type="match status" value="1"/>
</dbReference>
<dbReference type="AlphaFoldDB" id="A0A2V3IN36"/>
<keyword evidence="1" id="KW-0433">Leucine-rich repeat</keyword>
<proteinExistence type="predicted"/>
<evidence type="ECO:0000256" key="1">
    <source>
        <dbReference type="ARBA" id="ARBA00022614"/>
    </source>
</evidence>
<feature type="region of interest" description="Disordered" evidence="3">
    <location>
        <begin position="1"/>
        <end position="75"/>
    </location>
</feature>
<reference evidence="4 5" key="1">
    <citation type="journal article" date="2018" name="Mol. Biol. Evol.">
        <title>Analysis of the draft genome of the red seaweed Gracilariopsis chorda provides insights into genome size evolution in Rhodophyta.</title>
        <authorList>
            <person name="Lee J."/>
            <person name="Yang E.C."/>
            <person name="Graf L."/>
            <person name="Yang J.H."/>
            <person name="Qiu H."/>
            <person name="Zel Zion U."/>
            <person name="Chan C.X."/>
            <person name="Stephens T.G."/>
            <person name="Weber A.P.M."/>
            <person name="Boo G.H."/>
            <person name="Boo S.M."/>
            <person name="Kim K.M."/>
            <person name="Shin Y."/>
            <person name="Jung M."/>
            <person name="Lee S.J."/>
            <person name="Yim H.S."/>
            <person name="Lee J.H."/>
            <person name="Bhattacharya D."/>
            <person name="Yoon H.S."/>
        </authorList>
    </citation>
    <scope>NUCLEOTIDE SEQUENCE [LARGE SCALE GENOMIC DNA]</scope>
    <source>
        <strain evidence="4 5">SKKU-2015</strain>
        <tissue evidence="4">Whole body</tissue>
    </source>
</reference>
<dbReference type="STRING" id="448386.A0A2V3IN36"/>
<accession>A0A2V3IN36</accession>
<feature type="compositionally biased region" description="Polar residues" evidence="3">
    <location>
        <begin position="1"/>
        <end position="15"/>
    </location>
</feature>
<dbReference type="SMART" id="SM00369">
    <property type="entry name" value="LRR_TYP"/>
    <property type="match status" value="4"/>
</dbReference>
<evidence type="ECO:0000313" key="4">
    <source>
        <dbReference type="EMBL" id="PXF43496.1"/>
    </source>
</evidence>
<evidence type="ECO:0000313" key="5">
    <source>
        <dbReference type="Proteomes" id="UP000247409"/>
    </source>
</evidence>
<dbReference type="Pfam" id="PF13855">
    <property type="entry name" value="LRR_8"/>
    <property type="match status" value="1"/>
</dbReference>
<keyword evidence="5" id="KW-1185">Reference proteome</keyword>
<comment type="caution">
    <text evidence="4">The sequence shown here is derived from an EMBL/GenBank/DDBJ whole genome shotgun (WGS) entry which is preliminary data.</text>
</comment>
<sequence>MGASASKTAANTARNSNSDASAVAPADDSLQDPPQCESDEHQPQPPPPTASLVELPGKKQVEDLKFHNPVDDGTNQTGLSVYEMRIQDSFYSTPARPKSKAYTAAKEAAAAKKAARAERKAQRARKKSASKMPEEEQLVPHTVDWAIHNTKKLGVLNLSKMDLTVIPDLVFDSMPGTLRIINISFNRFESLDPRLCDYVLVQRLIANGNFLSSLPSVICRMTALKKLDLARNKLTSLPDAFGAMRFLEHVDLSHNLLNELPPSFASLDLTSLNLSRNKFTIAPLEIASMHMLLDLDLSYNQLIAVPDEYMALRSLIAFTLDSNRISDFPEAILQVCTDLITLRLRANPIKMNVLEVKPAYAEFAERRRIKFKRQIEAGSVSIEDLNPADSN</sequence>
<protein>
    <submittedName>
        <fullName evidence="4">Plant intracellular Ras-group-related LRR protein 7</fullName>
    </submittedName>
</protein>
<evidence type="ECO:0000256" key="2">
    <source>
        <dbReference type="ARBA" id="ARBA00022737"/>
    </source>
</evidence>
<organism evidence="4 5">
    <name type="scientific">Gracilariopsis chorda</name>
    <dbReference type="NCBI Taxonomy" id="448386"/>
    <lineage>
        <taxon>Eukaryota</taxon>
        <taxon>Rhodophyta</taxon>
        <taxon>Florideophyceae</taxon>
        <taxon>Rhodymeniophycidae</taxon>
        <taxon>Gracilariales</taxon>
        <taxon>Gracilariaceae</taxon>
        <taxon>Gracilariopsis</taxon>
    </lineage>
</organism>
<dbReference type="Proteomes" id="UP000247409">
    <property type="component" value="Unassembled WGS sequence"/>
</dbReference>
<dbReference type="PROSITE" id="PS51450">
    <property type="entry name" value="LRR"/>
    <property type="match status" value="1"/>
</dbReference>
<dbReference type="InterPro" id="IPR032675">
    <property type="entry name" value="LRR_dom_sf"/>
</dbReference>
<dbReference type="Gene3D" id="3.80.10.10">
    <property type="entry name" value="Ribonuclease Inhibitor"/>
    <property type="match status" value="2"/>
</dbReference>
<dbReference type="InterPro" id="IPR003591">
    <property type="entry name" value="Leu-rich_rpt_typical-subtyp"/>
</dbReference>
<dbReference type="PANTHER" id="PTHR48051:SF1">
    <property type="entry name" value="RAS SUPPRESSOR PROTEIN 1"/>
    <property type="match status" value="1"/>
</dbReference>
<dbReference type="OrthoDB" id="6087at2759"/>
<dbReference type="SUPFAM" id="SSF52058">
    <property type="entry name" value="L domain-like"/>
    <property type="match status" value="1"/>
</dbReference>
<feature type="compositionally biased region" description="Low complexity" evidence="3">
    <location>
        <begin position="16"/>
        <end position="28"/>
    </location>
</feature>
<feature type="compositionally biased region" description="Basic and acidic residues" evidence="3">
    <location>
        <begin position="56"/>
        <end position="70"/>
    </location>
</feature>
<gene>
    <name evidence="4" type="ORF">BWQ96_06789</name>
</gene>
<dbReference type="EMBL" id="NBIV01000124">
    <property type="protein sequence ID" value="PXF43496.1"/>
    <property type="molecule type" value="Genomic_DNA"/>
</dbReference>